<dbReference type="GO" id="GO:0009252">
    <property type="term" value="P:peptidoglycan biosynthetic process"/>
    <property type="evidence" value="ECO:0007669"/>
    <property type="project" value="UniProtKB-KW"/>
</dbReference>
<comment type="similarity">
    <text evidence="16">Belongs to the SEDS family. FtsW subfamily.</text>
</comment>
<feature type="transmembrane region" description="Helical" evidence="21">
    <location>
        <begin position="349"/>
        <end position="370"/>
    </location>
</feature>
<evidence type="ECO:0000256" key="15">
    <source>
        <dbReference type="ARBA" id="ARBA00033270"/>
    </source>
</evidence>
<name>A0A0P1ERH6_9RHOB</name>
<evidence type="ECO:0000256" key="20">
    <source>
        <dbReference type="ARBA" id="ARBA00049902"/>
    </source>
</evidence>
<keyword evidence="23" id="KW-1185">Reference proteome</keyword>
<dbReference type="GO" id="GO:0071555">
    <property type="term" value="P:cell wall organization"/>
    <property type="evidence" value="ECO:0007669"/>
    <property type="project" value="UniProtKB-KW"/>
</dbReference>
<gene>
    <name evidence="22" type="primary">ftsW</name>
    <name evidence="22" type="ORF">SHM7688_02345</name>
</gene>
<evidence type="ECO:0000256" key="6">
    <source>
        <dbReference type="ARBA" id="ARBA00022679"/>
    </source>
</evidence>
<dbReference type="GO" id="GO:0032153">
    <property type="term" value="C:cell division site"/>
    <property type="evidence" value="ECO:0007669"/>
    <property type="project" value="TreeGrafter"/>
</dbReference>
<evidence type="ECO:0000256" key="18">
    <source>
        <dbReference type="ARBA" id="ARBA00041418"/>
    </source>
</evidence>
<evidence type="ECO:0000256" key="19">
    <source>
        <dbReference type="ARBA" id="ARBA00044770"/>
    </source>
</evidence>
<evidence type="ECO:0000256" key="16">
    <source>
        <dbReference type="ARBA" id="ARBA00038053"/>
    </source>
</evidence>
<keyword evidence="8" id="KW-0133">Cell shape</keyword>
<accession>A0A0P1ERH6</accession>
<feature type="transmembrane region" description="Helical" evidence="21">
    <location>
        <begin position="160"/>
        <end position="178"/>
    </location>
</feature>
<evidence type="ECO:0000256" key="8">
    <source>
        <dbReference type="ARBA" id="ARBA00022960"/>
    </source>
</evidence>
<evidence type="ECO:0000256" key="4">
    <source>
        <dbReference type="ARBA" id="ARBA00022618"/>
    </source>
</evidence>
<dbReference type="GO" id="GO:0051301">
    <property type="term" value="P:cell division"/>
    <property type="evidence" value="ECO:0007669"/>
    <property type="project" value="UniProtKB-KW"/>
</dbReference>
<evidence type="ECO:0000256" key="9">
    <source>
        <dbReference type="ARBA" id="ARBA00022984"/>
    </source>
</evidence>
<dbReference type="NCBIfam" id="TIGR02614">
    <property type="entry name" value="ftsW"/>
    <property type="match status" value="1"/>
</dbReference>
<comment type="catalytic activity">
    <reaction evidence="20">
        <text>[GlcNAc-(1-&gt;4)-Mur2Ac(oyl-L-Ala-gamma-D-Glu-L-Lys-D-Ala-D-Ala)](n)-di-trans,octa-cis-undecaprenyl diphosphate + beta-D-GlcNAc-(1-&gt;4)-Mur2Ac(oyl-L-Ala-gamma-D-Glu-L-Lys-D-Ala-D-Ala)-di-trans,octa-cis-undecaprenyl diphosphate = [GlcNAc-(1-&gt;4)-Mur2Ac(oyl-L-Ala-gamma-D-Glu-L-Lys-D-Ala-D-Ala)](n+1)-di-trans,octa-cis-undecaprenyl diphosphate + di-trans,octa-cis-undecaprenyl diphosphate + H(+)</text>
        <dbReference type="Rhea" id="RHEA:23708"/>
        <dbReference type="Rhea" id="RHEA-COMP:9602"/>
        <dbReference type="Rhea" id="RHEA-COMP:9603"/>
        <dbReference type="ChEBI" id="CHEBI:15378"/>
        <dbReference type="ChEBI" id="CHEBI:58405"/>
        <dbReference type="ChEBI" id="CHEBI:60033"/>
        <dbReference type="ChEBI" id="CHEBI:78435"/>
        <dbReference type="EC" id="2.4.99.28"/>
    </reaction>
</comment>
<reference evidence="22 23" key="1">
    <citation type="submission" date="2015-09" db="EMBL/GenBank/DDBJ databases">
        <authorList>
            <consortium name="Swine Surveillance"/>
        </authorList>
    </citation>
    <scope>NUCLEOTIDE SEQUENCE [LARGE SCALE GENOMIC DNA]</scope>
    <source>
        <strain evidence="22 23">CECT 7688</strain>
    </source>
</reference>
<dbReference type="Pfam" id="PF01098">
    <property type="entry name" value="FTSW_RODA_SPOVE"/>
    <property type="match status" value="1"/>
</dbReference>
<dbReference type="PANTHER" id="PTHR30474">
    <property type="entry name" value="CELL CYCLE PROTEIN"/>
    <property type="match status" value="1"/>
</dbReference>
<dbReference type="InterPro" id="IPR013437">
    <property type="entry name" value="FtsW"/>
</dbReference>
<keyword evidence="6" id="KW-0808">Transferase</keyword>
<protein>
    <recommendedName>
        <fullName evidence="17">Probable peptidoglycan glycosyltransferase FtsW</fullName>
        <ecNumber evidence="19">2.4.99.28</ecNumber>
    </recommendedName>
    <alternativeName>
        <fullName evidence="18">Cell division protein FtsW</fullName>
    </alternativeName>
    <alternativeName>
        <fullName evidence="15">Cell wall polymerase</fullName>
    </alternativeName>
    <alternativeName>
        <fullName evidence="14">Peptidoglycan polymerase</fullName>
    </alternativeName>
</protein>
<evidence type="ECO:0000256" key="14">
    <source>
        <dbReference type="ARBA" id="ARBA00032370"/>
    </source>
</evidence>
<evidence type="ECO:0000256" key="3">
    <source>
        <dbReference type="ARBA" id="ARBA00022475"/>
    </source>
</evidence>
<dbReference type="GO" id="GO:0005886">
    <property type="term" value="C:plasma membrane"/>
    <property type="evidence" value="ECO:0007669"/>
    <property type="project" value="UniProtKB-SubCell"/>
</dbReference>
<comment type="subcellular location">
    <subcellularLocation>
        <location evidence="1">Cell membrane</location>
        <topology evidence="1">Multi-pass membrane protein</topology>
    </subcellularLocation>
</comment>
<dbReference type="PANTHER" id="PTHR30474:SF2">
    <property type="entry name" value="PEPTIDOGLYCAN GLYCOSYLTRANSFERASE FTSW-RELATED"/>
    <property type="match status" value="1"/>
</dbReference>
<feature type="transmembrane region" description="Helical" evidence="21">
    <location>
        <begin position="283"/>
        <end position="304"/>
    </location>
</feature>
<evidence type="ECO:0000256" key="7">
    <source>
        <dbReference type="ARBA" id="ARBA00022692"/>
    </source>
</evidence>
<evidence type="ECO:0000256" key="5">
    <source>
        <dbReference type="ARBA" id="ARBA00022676"/>
    </source>
</evidence>
<feature type="transmembrane region" description="Helical" evidence="21">
    <location>
        <begin position="67"/>
        <end position="84"/>
    </location>
</feature>
<dbReference type="RefSeq" id="WP_058240087.1">
    <property type="nucleotide sequence ID" value="NZ_CYPW01000024.1"/>
</dbReference>
<evidence type="ECO:0000256" key="21">
    <source>
        <dbReference type="SAM" id="Phobius"/>
    </source>
</evidence>
<comment type="pathway">
    <text evidence="2">Cell wall biogenesis; peptidoglycan biosynthesis.</text>
</comment>
<keyword evidence="3" id="KW-1003">Cell membrane</keyword>
<evidence type="ECO:0000256" key="2">
    <source>
        <dbReference type="ARBA" id="ARBA00004752"/>
    </source>
</evidence>
<dbReference type="GO" id="GO:0008955">
    <property type="term" value="F:peptidoglycan glycosyltransferase activity"/>
    <property type="evidence" value="ECO:0007669"/>
    <property type="project" value="UniProtKB-EC"/>
</dbReference>
<keyword evidence="4 22" id="KW-0132">Cell division</keyword>
<feature type="transmembrane region" description="Helical" evidence="21">
    <location>
        <begin position="28"/>
        <end position="47"/>
    </location>
</feature>
<evidence type="ECO:0000313" key="23">
    <source>
        <dbReference type="Proteomes" id="UP000054823"/>
    </source>
</evidence>
<evidence type="ECO:0000313" key="22">
    <source>
        <dbReference type="EMBL" id="CUH52898.1"/>
    </source>
</evidence>
<evidence type="ECO:0000256" key="13">
    <source>
        <dbReference type="ARBA" id="ARBA00023316"/>
    </source>
</evidence>
<dbReference type="InterPro" id="IPR001182">
    <property type="entry name" value="FtsW/RodA"/>
</dbReference>
<dbReference type="Proteomes" id="UP000054823">
    <property type="component" value="Unassembled WGS sequence"/>
</dbReference>
<dbReference type="EC" id="2.4.99.28" evidence="19"/>
<sequence length="385" mass="41863">MTEMVYGALPVRAREPVLPKWWQTLDKWTMTSILLLFCIGLMLGMAASPPLAAKNGFAPFHYVQKQAVFGGAAMVAMVLTSMMSPTLVRRLAVMGFVATFVALALLPIFGTDFGKGATRWYSLGFASLQPSEFLKPGFVVVSAWLMAANEEINGPPGRRWSFLLMMTIVLMLAMQPDFGQACLILFGWSVMYFVSGAPMMLIGGIMLSLVPIASFAYNNSEHFARRIDGFLDRSVDPTTQIGYATEAIREGGLFGVGVGEGQVKWSLPDAHTDFIISVAAEEYGLILVFAIMFLYATIVLRSFFRLMRERDPFIRLAGTGLVAIFGVQALVNMGVAVRLLPSKGMTLPFVSYGGSSLIAGGIAVGMILAFTRSRPQGEISDILRG</sequence>
<feature type="transmembrane region" description="Helical" evidence="21">
    <location>
        <begin position="91"/>
        <end position="110"/>
    </location>
</feature>
<feature type="transmembrane region" description="Helical" evidence="21">
    <location>
        <begin position="316"/>
        <end position="337"/>
    </location>
</feature>
<evidence type="ECO:0000256" key="10">
    <source>
        <dbReference type="ARBA" id="ARBA00022989"/>
    </source>
</evidence>
<feature type="transmembrane region" description="Helical" evidence="21">
    <location>
        <begin position="190"/>
        <end position="217"/>
    </location>
</feature>
<keyword evidence="5" id="KW-0328">Glycosyltransferase</keyword>
<dbReference type="GO" id="GO:0015648">
    <property type="term" value="F:lipid-linked peptidoglycan transporter activity"/>
    <property type="evidence" value="ECO:0007669"/>
    <property type="project" value="TreeGrafter"/>
</dbReference>
<organism evidence="22 23">
    <name type="scientific">Shimia marina</name>
    <dbReference type="NCBI Taxonomy" id="321267"/>
    <lineage>
        <taxon>Bacteria</taxon>
        <taxon>Pseudomonadati</taxon>
        <taxon>Pseudomonadota</taxon>
        <taxon>Alphaproteobacteria</taxon>
        <taxon>Rhodobacterales</taxon>
        <taxon>Roseobacteraceae</taxon>
    </lineage>
</organism>
<evidence type="ECO:0000256" key="11">
    <source>
        <dbReference type="ARBA" id="ARBA00023136"/>
    </source>
</evidence>
<keyword evidence="7 21" id="KW-0812">Transmembrane</keyword>
<keyword evidence="10 21" id="KW-1133">Transmembrane helix</keyword>
<proteinExistence type="inferred from homology"/>
<evidence type="ECO:0000256" key="17">
    <source>
        <dbReference type="ARBA" id="ARBA00041185"/>
    </source>
</evidence>
<dbReference type="AlphaFoldDB" id="A0A0P1ERH6"/>
<evidence type="ECO:0000256" key="1">
    <source>
        <dbReference type="ARBA" id="ARBA00004651"/>
    </source>
</evidence>
<keyword evidence="9" id="KW-0573">Peptidoglycan synthesis</keyword>
<dbReference type="EMBL" id="CYPW01000024">
    <property type="protein sequence ID" value="CUH52898.1"/>
    <property type="molecule type" value="Genomic_DNA"/>
</dbReference>
<dbReference type="STRING" id="321267.SHM7688_02345"/>
<keyword evidence="13" id="KW-0961">Cell wall biogenesis/degradation</keyword>
<keyword evidence="11 21" id="KW-0472">Membrane</keyword>
<keyword evidence="12" id="KW-0131">Cell cycle</keyword>
<dbReference type="OrthoDB" id="9768187at2"/>
<dbReference type="GO" id="GO:0008360">
    <property type="term" value="P:regulation of cell shape"/>
    <property type="evidence" value="ECO:0007669"/>
    <property type="project" value="UniProtKB-KW"/>
</dbReference>
<evidence type="ECO:0000256" key="12">
    <source>
        <dbReference type="ARBA" id="ARBA00023306"/>
    </source>
</evidence>